<comment type="caution">
    <text evidence="2">The sequence shown here is derived from an EMBL/GenBank/DDBJ whole genome shotgun (WGS) entry which is preliminary data.</text>
</comment>
<dbReference type="PANTHER" id="PTHR12790:SF0">
    <property type="entry name" value="RNA POLYMERASE I-SPECIFIC TRANSCRIPTION INITIATION FACTOR RRN3-RELATED"/>
    <property type="match status" value="1"/>
</dbReference>
<accession>A0AA38HRE1</accession>
<name>A0AA38HRE1_9CUCU</name>
<dbReference type="PANTHER" id="PTHR12790">
    <property type="entry name" value="TRANSCRIPTION INITIATION FACTOR IA RRN3"/>
    <property type="match status" value="1"/>
</dbReference>
<protein>
    <recommendedName>
        <fullName evidence="4">RNA polymerase I-specific transcription initiation factor RRN3</fullName>
    </recommendedName>
</protein>
<dbReference type="InterPro" id="IPR007991">
    <property type="entry name" value="RNA_pol_I_trans_ini_fac_RRN3"/>
</dbReference>
<dbReference type="GO" id="GO:0006361">
    <property type="term" value="P:transcription initiation at RNA polymerase I promoter"/>
    <property type="evidence" value="ECO:0007669"/>
    <property type="project" value="InterPro"/>
</dbReference>
<evidence type="ECO:0000313" key="2">
    <source>
        <dbReference type="EMBL" id="KAJ3642304.1"/>
    </source>
</evidence>
<gene>
    <name evidence="2" type="ORF">Zmor_025104</name>
</gene>
<dbReference type="GO" id="GO:0001042">
    <property type="term" value="F:RNA polymerase I core binding"/>
    <property type="evidence" value="ECO:0007669"/>
    <property type="project" value="TreeGrafter"/>
</dbReference>
<keyword evidence="3" id="KW-1185">Reference proteome</keyword>
<dbReference type="GO" id="GO:0001181">
    <property type="term" value="F:RNA polymerase I general transcription initiation factor activity"/>
    <property type="evidence" value="ECO:0007669"/>
    <property type="project" value="InterPro"/>
</dbReference>
<evidence type="ECO:0008006" key="4">
    <source>
        <dbReference type="Google" id="ProtNLM"/>
    </source>
</evidence>
<dbReference type="GO" id="GO:0005634">
    <property type="term" value="C:nucleus"/>
    <property type="evidence" value="ECO:0007669"/>
    <property type="project" value="TreeGrafter"/>
</dbReference>
<proteinExistence type="inferred from homology"/>
<evidence type="ECO:0000256" key="1">
    <source>
        <dbReference type="ARBA" id="ARBA00010098"/>
    </source>
</evidence>
<comment type="similarity">
    <text evidence="1">Belongs to the RRN3 family.</text>
</comment>
<evidence type="ECO:0000313" key="3">
    <source>
        <dbReference type="Proteomes" id="UP001168821"/>
    </source>
</evidence>
<dbReference type="Proteomes" id="UP001168821">
    <property type="component" value="Unassembled WGS sequence"/>
</dbReference>
<dbReference type="AlphaFoldDB" id="A0AA38HRE1"/>
<sequence length="593" mass="68208">MSLFSAPTKSTPSSILKKTPSIKSTLNRSLKNTTPSKVRFTLPHAKKVQSILRDYIDKSNAKEYENLVCLIRDAELLDEDISSLLKEATECISIMKEDLRLFVEAILLINWVDRNKSVVKEYQLFIANLISAHNYHAECVINKLVSLFIPASTDPEWENGSPSKVDYKKCQNVHALIIELLRVAPLCKDLLMQALVDQFPYMNKGTHVHEYFIQNVLWVLYYQPNLRPDILHLIFSKLIVMDVNAPREEITKLQDDDDIFMMEDDAKSSATLNLDSIAHTLDVCLDKMFNYVYSECHEAGTTRLNWSKTKLLYHDLLTTFDKVILPTYNTHHVQFVMFVLCSFKTTLVEGFFNFLWKKVCNPNVPSVLRQAAVNYVVSFMARATFIPLSMLKGTLQQMADWIHAYIATQDGLECVNSDLRIHVVFYTVCQALFYVVAFRHKDLVNTKKNVVFLESLNLSKIVTSRLNPLRVCQPAVVQNFAAITRKYQLAYCYSVIEHNSRNSMPTVYRDDKGYISISNNVLEAFYPFDPYVLQRSAAKVHPFYRNYKEINLDISDVDMKEIADVDDFLEHELPLTSKSKFSYGTSPGFKFKA</sequence>
<reference evidence="2" key="1">
    <citation type="journal article" date="2023" name="G3 (Bethesda)">
        <title>Whole genome assemblies of Zophobas morio and Tenebrio molitor.</title>
        <authorList>
            <person name="Kaur S."/>
            <person name="Stinson S.A."/>
            <person name="diCenzo G.C."/>
        </authorList>
    </citation>
    <scope>NUCLEOTIDE SEQUENCE</scope>
    <source>
        <strain evidence="2">QUZm001</strain>
    </source>
</reference>
<organism evidence="2 3">
    <name type="scientific">Zophobas morio</name>
    <dbReference type="NCBI Taxonomy" id="2755281"/>
    <lineage>
        <taxon>Eukaryota</taxon>
        <taxon>Metazoa</taxon>
        <taxon>Ecdysozoa</taxon>
        <taxon>Arthropoda</taxon>
        <taxon>Hexapoda</taxon>
        <taxon>Insecta</taxon>
        <taxon>Pterygota</taxon>
        <taxon>Neoptera</taxon>
        <taxon>Endopterygota</taxon>
        <taxon>Coleoptera</taxon>
        <taxon>Polyphaga</taxon>
        <taxon>Cucujiformia</taxon>
        <taxon>Tenebrionidae</taxon>
        <taxon>Zophobas</taxon>
    </lineage>
</organism>
<dbReference type="Pfam" id="PF05327">
    <property type="entry name" value="RRN3"/>
    <property type="match status" value="1"/>
</dbReference>
<dbReference type="EMBL" id="JALNTZ010000008">
    <property type="protein sequence ID" value="KAJ3642304.1"/>
    <property type="molecule type" value="Genomic_DNA"/>
</dbReference>